<dbReference type="PANTHER" id="PTHR30481">
    <property type="entry name" value="DNA ADENINE METHYLASE"/>
    <property type="match status" value="1"/>
</dbReference>
<evidence type="ECO:0000256" key="6">
    <source>
        <dbReference type="ARBA" id="ARBA00047942"/>
    </source>
</evidence>
<organism evidence="8">
    <name type="scientific">Halimeda minima</name>
    <dbReference type="NCBI Taxonomy" id="170427"/>
    <lineage>
        <taxon>Eukaryota</taxon>
        <taxon>Viridiplantae</taxon>
        <taxon>Chlorophyta</taxon>
        <taxon>core chlorophytes</taxon>
        <taxon>Ulvophyceae</taxon>
        <taxon>TCBD clade</taxon>
        <taxon>Bryopsidales</taxon>
        <taxon>Halimedineae</taxon>
        <taxon>Halimedaceae</taxon>
        <taxon>Halimedeae</taxon>
        <taxon>Halimeda</taxon>
    </lineage>
</organism>
<dbReference type="InterPro" id="IPR023095">
    <property type="entry name" value="Ade_MeTrfase_dom_2"/>
</dbReference>
<comment type="similarity">
    <text evidence="1">Belongs to the N(4)/N(6)-methyltransferase family.</text>
</comment>
<keyword evidence="5" id="KW-0949">S-adenosyl-L-methionine</keyword>
<dbReference type="Pfam" id="PF02086">
    <property type="entry name" value="MethyltransfD12"/>
    <property type="match status" value="1"/>
</dbReference>
<reference evidence="8" key="1">
    <citation type="submission" date="2018-07" db="EMBL/GenBank/DDBJ databases">
        <authorList>
            <person name="Quirk P.G."/>
            <person name="Krulwich T.A."/>
        </authorList>
    </citation>
    <scope>NUCLEOTIDE SEQUENCE</scope>
</reference>
<gene>
    <name evidence="8" type="primary">orf192</name>
</gene>
<accession>A0A386AYY1</accession>
<dbReference type="Gene3D" id="1.10.1020.10">
    <property type="entry name" value="Adenine-specific Methyltransferase, Domain 2"/>
    <property type="match status" value="1"/>
</dbReference>
<dbReference type="GO" id="GO:1904047">
    <property type="term" value="F:S-adenosyl-L-methionine binding"/>
    <property type="evidence" value="ECO:0007669"/>
    <property type="project" value="TreeGrafter"/>
</dbReference>
<name>A0A386AYY1_9CHLO</name>
<feature type="coiled-coil region" evidence="7">
    <location>
        <begin position="69"/>
        <end position="96"/>
    </location>
</feature>
<evidence type="ECO:0000256" key="4">
    <source>
        <dbReference type="ARBA" id="ARBA00022679"/>
    </source>
</evidence>
<comment type="catalytic activity">
    <reaction evidence="6">
        <text>a 2'-deoxyadenosine in DNA + S-adenosyl-L-methionine = an N(6)-methyl-2'-deoxyadenosine in DNA + S-adenosyl-L-homocysteine + H(+)</text>
        <dbReference type="Rhea" id="RHEA:15197"/>
        <dbReference type="Rhea" id="RHEA-COMP:12418"/>
        <dbReference type="Rhea" id="RHEA-COMP:12419"/>
        <dbReference type="ChEBI" id="CHEBI:15378"/>
        <dbReference type="ChEBI" id="CHEBI:57856"/>
        <dbReference type="ChEBI" id="CHEBI:59789"/>
        <dbReference type="ChEBI" id="CHEBI:90615"/>
        <dbReference type="ChEBI" id="CHEBI:90616"/>
        <dbReference type="EC" id="2.1.1.72"/>
    </reaction>
</comment>
<dbReference type="GO" id="GO:0006298">
    <property type="term" value="P:mismatch repair"/>
    <property type="evidence" value="ECO:0007669"/>
    <property type="project" value="TreeGrafter"/>
</dbReference>
<dbReference type="InterPro" id="IPR012327">
    <property type="entry name" value="MeTrfase_D12"/>
</dbReference>
<evidence type="ECO:0000256" key="1">
    <source>
        <dbReference type="ARBA" id="ARBA00006594"/>
    </source>
</evidence>
<dbReference type="SUPFAM" id="SSF53335">
    <property type="entry name" value="S-adenosyl-L-methionine-dependent methyltransferases"/>
    <property type="match status" value="1"/>
</dbReference>
<dbReference type="GO" id="GO:0009307">
    <property type="term" value="P:DNA restriction-modification system"/>
    <property type="evidence" value="ECO:0007669"/>
    <property type="project" value="InterPro"/>
</dbReference>
<protein>
    <recommendedName>
        <fullName evidence="2">site-specific DNA-methyltransferase (adenine-specific)</fullName>
        <ecNumber evidence="2">2.1.1.72</ecNumber>
    </recommendedName>
</protein>
<evidence type="ECO:0000256" key="5">
    <source>
        <dbReference type="ARBA" id="ARBA00022691"/>
    </source>
</evidence>
<dbReference type="EMBL" id="MH591101">
    <property type="protein sequence ID" value="AYC64646.1"/>
    <property type="molecule type" value="Genomic_DNA"/>
</dbReference>
<proteinExistence type="inferred from homology"/>
<geneLocation type="chloroplast" evidence="8"/>
<dbReference type="GO" id="GO:0009007">
    <property type="term" value="F:site-specific DNA-methyltransferase (adenine-specific) activity"/>
    <property type="evidence" value="ECO:0007669"/>
    <property type="project" value="UniProtKB-EC"/>
</dbReference>
<dbReference type="AlphaFoldDB" id="A0A386AYY1"/>
<dbReference type="InterPro" id="IPR029063">
    <property type="entry name" value="SAM-dependent_MTases_sf"/>
</dbReference>
<dbReference type="PANTHER" id="PTHR30481:SF3">
    <property type="entry name" value="DNA ADENINE METHYLASE"/>
    <property type="match status" value="1"/>
</dbReference>
<keyword evidence="3" id="KW-0489">Methyltransferase</keyword>
<keyword evidence="8" id="KW-0150">Chloroplast</keyword>
<keyword evidence="7" id="KW-0175">Coiled coil</keyword>
<evidence type="ECO:0000256" key="7">
    <source>
        <dbReference type="SAM" id="Coils"/>
    </source>
</evidence>
<evidence type="ECO:0000256" key="2">
    <source>
        <dbReference type="ARBA" id="ARBA00011900"/>
    </source>
</evidence>
<dbReference type="GO" id="GO:0032259">
    <property type="term" value="P:methylation"/>
    <property type="evidence" value="ECO:0007669"/>
    <property type="project" value="UniProtKB-KW"/>
</dbReference>
<dbReference type="EC" id="2.1.1.72" evidence="2"/>
<keyword evidence="4" id="KW-0808">Transferase</keyword>
<sequence length="192" mass="22106">MLGSLAFEECDEKIFCTSLAHLPAFGNGPKGCASPEGEGAGLAKRAEHSQTNRTKALQARSSTKLKRFTEKAQIELNQIRDEIKEIKKKKKEEDKHRYYYIQREIYNKNKTLSKVEIASYFIYLNKAGFNGMYRENLKGHFNIPKGDLKDINIDEKKLRQASKILNQNVQIRCASYNEIDALARGSRRERLF</sequence>
<evidence type="ECO:0000313" key="8">
    <source>
        <dbReference type="EMBL" id="AYC64646.1"/>
    </source>
</evidence>
<keyword evidence="8" id="KW-0934">Plastid</keyword>
<evidence type="ECO:0000256" key="3">
    <source>
        <dbReference type="ARBA" id="ARBA00022603"/>
    </source>
</evidence>
<dbReference type="GO" id="GO:0043565">
    <property type="term" value="F:sequence-specific DNA binding"/>
    <property type="evidence" value="ECO:0007669"/>
    <property type="project" value="TreeGrafter"/>
</dbReference>
<reference evidence="8" key="2">
    <citation type="journal article" date="2019" name="Mol. Phylogenet. Evol.">
        <title>Reassessment of the classification of bryopsidales (chlorophyta) based on chloroplast phylogenomic analyses.</title>
        <authorList>
            <person name="Cremen M.C."/>
            <person name="Leliaert F."/>
            <person name="West J."/>
            <person name="Lam D.W."/>
            <person name="Shimada S."/>
            <person name="Lopez-Bautista J.M."/>
            <person name="Verbruggen H."/>
        </authorList>
    </citation>
    <scope>NUCLEOTIDE SEQUENCE</scope>
</reference>